<feature type="chain" id="PRO_5004462543" evidence="3">
    <location>
        <begin position="24"/>
        <end position="669"/>
    </location>
</feature>
<dbReference type="eggNOG" id="ENOG502QUV4">
    <property type="taxonomic scope" value="Eukaryota"/>
</dbReference>
<dbReference type="GeneID" id="19329807"/>
<dbReference type="RefSeq" id="XP_007919608.1">
    <property type="nucleotide sequence ID" value="XM_007921417.1"/>
</dbReference>
<dbReference type="InterPro" id="IPR016169">
    <property type="entry name" value="FAD-bd_PCMH_sub2"/>
</dbReference>
<dbReference type="Gene3D" id="3.30.465.10">
    <property type="match status" value="2"/>
</dbReference>
<dbReference type="InterPro" id="IPR036318">
    <property type="entry name" value="FAD-bd_PCMH-like_sf"/>
</dbReference>
<feature type="domain" description="FAD-binding PCMH-type" evidence="4">
    <location>
        <begin position="198"/>
        <end position="377"/>
    </location>
</feature>
<dbReference type="PROSITE" id="PS51387">
    <property type="entry name" value="FAD_PCMH"/>
    <property type="match status" value="1"/>
</dbReference>
<dbReference type="PANTHER" id="PTHR13878">
    <property type="entry name" value="GULONOLACTONE OXIDASE"/>
    <property type="match status" value="1"/>
</dbReference>
<gene>
    <name evidence="5" type="ORF">UCRPA7_8911</name>
</gene>
<evidence type="ECO:0000256" key="1">
    <source>
        <dbReference type="ARBA" id="ARBA00005466"/>
    </source>
</evidence>
<comment type="similarity">
    <text evidence="1">Belongs to the oxygen-dependent FAD-linked oxidoreductase family.</text>
</comment>
<keyword evidence="2" id="KW-0560">Oxidoreductase</keyword>
<dbReference type="EMBL" id="KB933384">
    <property type="protein sequence ID" value="EON95608.1"/>
    <property type="molecule type" value="Genomic_DNA"/>
</dbReference>
<dbReference type="Pfam" id="PF08031">
    <property type="entry name" value="BBE"/>
    <property type="match status" value="1"/>
</dbReference>
<dbReference type="InterPro" id="IPR006094">
    <property type="entry name" value="Oxid_FAD_bind_N"/>
</dbReference>
<dbReference type="AlphaFoldDB" id="R8B8I8"/>
<reference evidence="6" key="1">
    <citation type="journal article" date="2013" name="Genome Announc.">
        <title>Draft genome sequence of the ascomycete Phaeoacremonium aleophilum strain UCR-PA7, a causal agent of the esca disease complex in grapevines.</title>
        <authorList>
            <person name="Blanco-Ulate B."/>
            <person name="Rolshausen P."/>
            <person name="Cantu D."/>
        </authorList>
    </citation>
    <scope>NUCLEOTIDE SEQUENCE [LARGE SCALE GENOMIC DNA]</scope>
    <source>
        <strain evidence="6">UCR-PA7</strain>
    </source>
</reference>
<dbReference type="HOGENOM" id="CLU_018354_4_2_1"/>
<dbReference type="SUPFAM" id="SSF56176">
    <property type="entry name" value="FAD-binding/transporter-associated domain-like"/>
    <property type="match status" value="1"/>
</dbReference>
<sequence length="669" mass="71723">MPSTSFFAAVLAAASVLPQLALGQTIDDGSDTVAATNETVAPAVATVDPSTTDLDADYFGFEAAQLTTDVIANLTSLNLTDAAIFDFADGSEASKKRSLCTRNSLCKVLPGDKDWPSTIQWLLLDLLTGGALEKGVPSAAVCYKDWPQYNAAQCADITANWTSPKYQMEQPTGVDFPLYEGVTCLPPTLSRTGANCTLGGYPSYVLSVTNVAQIQLAFNFARNLNVRLNVKNKGHDFNGKSTGAGSLSIWTHHLQDIRYISKYTTSTYSGAALKIGAGVQAEKVYQFADSKGLQVVGGIARTVGLGGGYIAGGGHSPLMSVKGMAADQVLALEAVLPDGRFVSVDEKTNSDLFWALRGGGGSTFGVVTSLVIAAYPKVKITTLTYSFSTSDTVDMDTFWAGVDVFWTTFPAAADAGHYRYFTLLCLSADSCSFSMGPHWANGMNTAQLTAFNAPFFANLSALGIDVTDQVYTEYDGVYNAFTNTFAESTEVVGGWSYHTGSRLFPRSNWNDSSKLAVQSSAIRKAAQDAGMMLGYNFAPATNPSVNQDNAVNPAWRNTLMHGMLGATWGSEATPAEIAAASKTLTDRLQTWRDASPGAGAYMNEADINEPNFQQSFYGTNYDRLYTLKQKYDPWGVLYAITAVGSEDWYVTGQIPYYPTQNGRLCKVSA</sequence>
<dbReference type="GO" id="GO:0071949">
    <property type="term" value="F:FAD binding"/>
    <property type="evidence" value="ECO:0007669"/>
    <property type="project" value="InterPro"/>
</dbReference>
<dbReference type="Pfam" id="PF01565">
    <property type="entry name" value="FAD_binding_4"/>
    <property type="match status" value="1"/>
</dbReference>
<dbReference type="OrthoDB" id="9983560at2759"/>
<dbReference type="InterPro" id="IPR050432">
    <property type="entry name" value="FAD-linked_Oxidoreductases_BP"/>
</dbReference>
<dbReference type="KEGG" id="tmn:UCRPA7_8911"/>
<evidence type="ECO:0000256" key="2">
    <source>
        <dbReference type="ARBA" id="ARBA00023002"/>
    </source>
</evidence>
<dbReference type="Proteomes" id="UP000014074">
    <property type="component" value="Unassembled WGS sequence"/>
</dbReference>
<protein>
    <submittedName>
        <fullName evidence="5">Putative fad binding domain protein</fullName>
    </submittedName>
</protein>
<dbReference type="GO" id="GO:0016491">
    <property type="term" value="F:oxidoreductase activity"/>
    <property type="evidence" value="ECO:0007669"/>
    <property type="project" value="UniProtKB-KW"/>
</dbReference>
<keyword evidence="6" id="KW-1185">Reference proteome</keyword>
<name>R8B8I8_PHAM7</name>
<feature type="signal peptide" evidence="3">
    <location>
        <begin position="1"/>
        <end position="23"/>
    </location>
</feature>
<proteinExistence type="inferred from homology"/>
<dbReference type="PANTHER" id="PTHR13878:SF91">
    <property type="entry name" value="FAD BINDING DOMAIN PROTEIN (AFU_ORTHOLOGUE AFUA_6G12070)-RELATED"/>
    <property type="match status" value="1"/>
</dbReference>
<evidence type="ECO:0000256" key="3">
    <source>
        <dbReference type="SAM" id="SignalP"/>
    </source>
</evidence>
<evidence type="ECO:0000313" key="6">
    <source>
        <dbReference type="Proteomes" id="UP000014074"/>
    </source>
</evidence>
<evidence type="ECO:0000313" key="5">
    <source>
        <dbReference type="EMBL" id="EON95608.1"/>
    </source>
</evidence>
<dbReference type="InterPro" id="IPR012951">
    <property type="entry name" value="BBE"/>
</dbReference>
<accession>R8B8I8</accession>
<evidence type="ECO:0000259" key="4">
    <source>
        <dbReference type="PROSITE" id="PS51387"/>
    </source>
</evidence>
<keyword evidence="3" id="KW-0732">Signal</keyword>
<organism evidence="5 6">
    <name type="scientific">Phaeoacremonium minimum (strain UCR-PA7)</name>
    <name type="common">Esca disease fungus</name>
    <name type="synonym">Togninia minima</name>
    <dbReference type="NCBI Taxonomy" id="1286976"/>
    <lineage>
        <taxon>Eukaryota</taxon>
        <taxon>Fungi</taxon>
        <taxon>Dikarya</taxon>
        <taxon>Ascomycota</taxon>
        <taxon>Pezizomycotina</taxon>
        <taxon>Sordariomycetes</taxon>
        <taxon>Sordariomycetidae</taxon>
        <taxon>Togniniales</taxon>
        <taxon>Togniniaceae</taxon>
        <taxon>Phaeoacremonium</taxon>
    </lineage>
</organism>
<dbReference type="InterPro" id="IPR016166">
    <property type="entry name" value="FAD-bd_PCMH"/>
</dbReference>